<dbReference type="EMBL" id="JAGYVZ010000035">
    <property type="protein sequence ID" value="MBS7233837.1"/>
    <property type="molecule type" value="Genomic_DNA"/>
</dbReference>
<evidence type="ECO:0000259" key="2">
    <source>
        <dbReference type="Pfam" id="PF00857"/>
    </source>
</evidence>
<dbReference type="RefSeq" id="WP_213307116.1">
    <property type="nucleotide sequence ID" value="NZ_JAGYVZ010000035.1"/>
</dbReference>
<dbReference type="Gene3D" id="3.40.50.850">
    <property type="entry name" value="Isochorismatase-like"/>
    <property type="match status" value="1"/>
</dbReference>
<dbReference type="InterPro" id="IPR000868">
    <property type="entry name" value="Isochorismatase-like_dom"/>
</dbReference>
<dbReference type="PANTHER" id="PTHR43540:SF1">
    <property type="entry name" value="ISOCHORISMATASE HYDROLASE"/>
    <property type="match status" value="1"/>
</dbReference>
<dbReference type="Pfam" id="PF00857">
    <property type="entry name" value="Isochorismatase"/>
    <property type="match status" value="1"/>
</dbReference>
<name>A0ABS5PHT4_9FLAO</name>
<comment type="caution">
    <text evidence="3">The sequence shown here is derived from an EMBL/GenBank/DDBJ whole genome shotgun (WGS) entry which is preliminary data.</text>
</comment>
<evidence type="ECO:0000313" key="3">
    <source>
        <dbReference type="EMBL" id="MBS7233837.1"/>
    </source>
</evidence>
<organism evidence="3 4">
    <name type="scientific">Flavobacterium psychroterrae</name>
    <dbReference type="NCBI Taxonomy" id="2133767"/>
    <lineage>
        <taxon>Bacteria</taxon>
        <taxon>Pseudomonadati</taxon>
        <taxon>Bacteroidota</taxon>
        <taxon>Flavobacteriia</taxon>
        <taxon>Flavobacteriales</taxon>
        <taxon>Flavobacteriaceae</taxon>
        <taxon>Flavobacterium</taxon>
    </lineage>
</organism>
<proteinExistence type="predicted"/>
<feature type="domain" description="Isochorismatase-like" evidence="2">
    <location>
        <begin position="4"/>
        <end position="153"/>
    </location>
</feature>
<dbReference type="SUPFAM" id="SSF52499">
    <property type="entry name" value="Isochorismatase-like hydrolases"/>
    <property type="match status" value="1"/>
</dbReference>
<protein>
    <submittedName>
        <fullName evidence="3">Cysteine hydrolase</fullName>
    </submittedName>
</protein>
<dbReference type="InterPro" id="IPR050272">
    <property type="entry name" value="Isochorismatase-like_hydrls"/>
</dbReference>
<dbReference type="InterPro" id="IPR036380">
    <property type="entry name" value="Isochorismatase-like_sf"/>
</dbReference>
<gene>
    <name evidence="3" type="ORF">KHA90_22735</name>
</gene>
<dbReference type="Proteomes" id="UP000722625">
    <property type="component" value="Unassembled WGS sequence"/>
</dbReference>
<keyword evidence="1 3" id="KW-0378">Hydrolase</keyword>
<evidence type="ECO:0000256" key="1">
    <source>
        <dbReference type="ARBA" id="ARBA00022801"/>
    </source>
</evidence>
<accession>A0ABS5PHT4</accession>
<dbReference type="GO" id="GO:0016787">
    <property type="term" value="F:hydrolase activity"/>
    <property type="evidence" value="ECO:0007669"/>
    <property type="project" value="UniProtKB-KW"/>
</dbReference>
<evidence type="ECO:0000313" key="4">
    <source>
        <dbReference type="Proteomes" id="UP000722625"/>
    </source>
</evidence>
<keyword evidence="4" id="KW-1185">Reference proteome</keyword>
<dbReference type="PANTHER" id="PTHR43540">
    <property type="entry name" value="PEROXYUREIDOACRYLATE/UREIDOACRYLATE AMIDOHYDROLASE-RELATED"/>
    <property type="match status" value="1"/>
</dbReference>
<reference evidence="3 4" key="1">
    <citation type="journal article" date="2018" name="Int. J. Syst. Evol. Microbiol.">
        <title>Flavobacterium chryseum sp. nov. and Flavobacterium psychroterrae sp. nov., novel environmental bacteria isolated from Antarctica.</title>
        <authorList>
            <person name="Kralova S."/>
            <person name="Svec P."/>
            <person name="Busse H.J."/>
            <person name="Stankova E."/>
            <person name="Vaczi P."/>
            <person name="Sedlacek I."/>
        </authorList>
    </citation>
    <scope>NUCLEOTIDE SEQUENCE [LARGE SCALE GENOMIC DNA]</scope>
    <source>
        <strain evidence="3 4">CCM 8827</strain>
    </source>
</reference>
<dbReference type="CDD" id="cd01014">
    <property type="entry name" value="nicotinamidase_related"/>
    <property type="match status" value="1"/>
</dbReference>
<sequence length="180" mass="19914">MKKALIIIDVQKEYFENGALELVNPIPASENAKKILEHFRKENGIVVHVQHISGEGVPIFVPGTQGVEIHENVKPLQGEKVITKAFPNSFRGTDLLEYLQSNDITHLVIAGMMTHMCIDAGTRAAFDFGFECTVIGDACATRDLEINGQHVKATDVHNAFLAALEFFYAKIVTTENYLLS</sequence>